<organism evidence="1 2">
    <name type="scientific">Mycobacterium kansasii</name>
    <dbReference type="NCBI Taxonomy" id="1768"/>
    <lineage>
        <taxon>Bacteria</taxon>
        <taxon>Bacillati</taxon>
        <taxon>Actinomycetota</taxon>
        <taxon>Actinomycetes</taxon>
        <taxon>Mycobacteriales</taxon>
        <taxon>Mycobacteriaceae</taxon>
        <taxon>Mycobacterium</taxon>
    </lineage>
</organism>
<dbReference type="Proteomes" id="UP000189229">
    <property type="component" value="Unassembled WGS sequence"/>
</dbReference>
<comment type="caution">
    <text evidence="1">The sequence shown here is derived from an EMBL/GenBank/DDBJ whole genome shotgun (WGS) entry which is preliminary data.</text>
</comment>
<evidence type="ECO:0000313" key="2">
    <source>
        <dbReference type="Proteomes" id="UP000189229"/>
    </source>
</evidence>
<name>A0A164E6R5_MYCKA</name>
<proteinExistence type="predicted"/>
<gene>
    <name evidence="1" type="ORF">BZL30_6667</name>
</gene>
<protein>
    <submittedName>
        <fullName evidence="1">Uncharacterized protein</fullName>
    </submittedName>
</protein>
<evidence type="ECO:0000313" key="1">
    <source>
        <dbReference type="EMBL" id="OOK70471.1"/>
    </source>
</evidence>
<sequence length="103" mass="11474">MRNPDFAWIIKMPAWRSDLNVSPFARLDVQIMLSSPELAGHLVGTSEHKPGQSQEMTIDVIQQPGGRFDIMTRIGSTVQSWQGLHAIGWRLCGGRQRPLGPLP</sequence>
<dbReference type="EMBL" id="MVBM01000006">
    <property type="protein sequence ID" value="OOK70471.1"/>
    <property type="molecule type" value="Genomic_DNA"/>
</dbReference>
<reference evidence="1 2" key="1">
    <citation type="submission" date="2017-02" db="EMBL/GenBank/DDBJ databases">
        <title>Complete genome sequences of Mycobacterium kansasii strains isolated from rhesus macaques.</title>
        <authorList>
            <person name="Panda A."/>
            <person name="Nagaraj S."/>
            <person name="Zhao X."/>
            <person name="Tettelin H."/>
            <person name="Detolla L.J."/>
        </authorList>
    </citation>
    <scope>NUCLEOTIDE SEQUENCE [LARGE SCALE GENOMIC DNA]</scope>
    <source>
        <strain evidence="1 2">11-3813</strain>
    </source>
</reference>
<accession>A0A164E6R5</accession>
<dbReference type="AlphaFoldDB" id="A0A164E6R5"/>